<keyword evidence="14" id="KW-1185">Reference proteome</keyword>
<dbReference type="Gene3D" id="3.30.700.10">
    <property type="entry name" value="Glycoprotein, Type 4 Pilin"/>
    <property type="match status" value="1"/>
</dbReference>
<evidence type="ECO:0000256" key="3">
    <source>
        <dbReference type="ARBA" id="ARBA00022475"/>
    </source>
</evidence>
<dbReference type="InterPro" id="IPR022346">
    <property type="entry name" value="T2SS_GspH"/>
</dbReference>
<evidence type="ECO:0000313" key="13">
    <source>
        <dbReference type="EMBL" id="TDR48564.1"/>
    </source>
</evidence>
<dbReference type="NCBIfam" id="TIGR02532">
    <property type="entry name" value="IV_pilin_GFxxxE"/>
    <property type="match status" value="1"/>
</dbReference>
<dbReference type="InterPro" id="IPR012902">
    <property type="entry name" value="N_methyl_site"/>
</dbReference>
<reference evidence="13 14" key="1">
    <citation type="submission" date="2019-03" db="EMBL/GenBank/DDBJ databases">
        <title>Genomic Encyclopedia of Type Strains, Phase IV (KMG-IV): sequencing the most valuable type-strain genomes for metagenomic binning, comparative biology and taxonomic classification.</title>
        <authorList>
            <person name="Goeker M."/>
        </authorList>
    </citation>
    <scope>NUCLEOTIDE SEQUENCE [LARGE SCALE GENOMIC DNA]</scope>
    <source>
        <strain evidence="13 14">DSM 21667</strain>
    </source>
</reference>
<keyword evidence="6 11" id="KW-0812">Transmembrane</keyword>
<sequence length="194" mass="20548">MKRRSRPQGFTLIELMIALAILCLLLMLGMPIYSTWITNTRIRNAAESIQNGLRLARVEAVQSGRPARFEMQGTQAGWTVCSPAPTTPGSCAAPRSTKQTFNANDATGNVLVGGTTSRTVALNDDVSTQSITGRGITFDSNGRVLAGTVALAKIDVAAARSDSRRLVTVISAAGSVRLCDPQLSQSEHAQGCMP</sequence>
<keyword evidence="5" id="KW-0997">Cell inner membrane</keyword>
<evidence type="ECO:0000256" key="9">
    <source>
        <dbReference type="ARBA" id="ARBA00025772"/>
    </source>
</evidence>
<dbReference type="InterPro" id="IPR045584">
    <property type="entry name" value="Pilin-like"/>
</dbReference>
<evidence type="ECO:0000313" key="14">
    <source>
        <dbReference type="Proteomes" id="UP000295293"/>
    </source>
</evidence>
<dbReference type="Pfam" id="PF12019">
    <property type="entry name" value="GspH"/>
    <property type="match status" value="1"/>
</dbReference>
<dbReference type="GO" id="GO:0015627">
    <property type="term" value="C:type II protein secretion system complex"/>
    <property type="evidence" value="ECO:0007669"/>
    <property type="project" value="InterPro"/>
</dbReference>
<comment type="subcellular location">
    <subcellularLocation>
        <location evidence="1">Cell inner membrane</location>
        <topology evidence="1">Single-pass membrane protein</topology>
    </subcellularLocation>
</comment>
<evidence type="ECO:0000256" key="7">
    <source>
        <dbReference type="ARBA" id="ARBA00022989"/>
    </source>
</evidence>
<evidence type="ECO:0000256" key="1">
    <source>
        <dbReference type="ARBA" id="ARBA00004377"/>
    </source>
</evidence>
<comment type="caution">
    <text evidence="13">The sequence shown here is derived from an EMBL/GenBank/DDBJ whole genome shotgun (WGS) entry which is preliminary data.</text>
</comment>
<evidence type="ECO:0000256" key="4">
    <source>
        <dbReference type="ARBA" id="ARBA00022481"/>
    </source>
</evidence>
<dbReference type="GO" id="GO:0015628">
    <property type="term" value="P:protein secretion by the type II secretion system"/>
    <property type="evidence" value="ECO:0007669"/>
    <property type="project" value="InterPro"/>
</dbReference>
<evidence type="ECO:0000259" key="12">
    <source>
        <dbReference type="Pfam" id="PF12019"/>
    </source>
</evidence>
<evidence type="ECO:0000256" key="5">
    <source>
        <dbReference type="ARBA" id="ARBA00022519"/>
    </source>
</evidence>
<dbReference type="Pfam" id="PF07963">
    <property type="entry name" value="N_methyl"/>
    <property type="match status" value="1"/>
</dbReference>
<evidence type="ECO:0000256" key="6">
    <source>
        <dbReference type="ARBA" id="ARBA00022692"/>
    </source>
</evidence>
<evidence type="ECO:0000256" key="11">
    <source>
        <dbReference type="SAM" id="Phobius"/>
    </source>
</evidence>
<gene>
    <name evidence="13" type="ORF">DFR29_101184</name>
</gene>
<keyword evidence="3" id="KW-1003">Cell membrane</keyword>
<proteinExistence type="inferred from homology"/>
<protein>
    <recommendedName>
        <fullName evidence="2">Type II secretion system protein H</fullName>
    </recommendedName>
    <alternativeName>
        <fullName evidence="10">General secretion pathway protein H</fullName>
    </alternativeName>
</protein>
<dbReference type="EMBL" id="SNZH01000001">
    <property type="protein sequence ID" value="TDR48564.1"/>
    <property type="molecule type" value="Genomic_DNA"/>
</dbReference>
<dbReference type="AlphaFoldDB" id="A0A4R6ZA03"/>
<accession>A0A4R6ZA03</accession>
<dbReference type="RefSeq" id="WP_166653798.1">
    <property type="nucleotide sequence ID" value="NZ_SNZH01000001.1"/>
</dbReference>
<evidence type="ECO:0000256" key="10">
    <source>
        <dbReference type="ARBA" id="ARBA00030775"/>
    </source>
</evidence>
<evidence type="ECO:0000256" key="2">
    <source>
        <dbReference type="ARBA" id="ARBA00021549"/>
    </source>
</evidence>
<keyword evidence="7 11" id="KW-1133">Transmembrane helix</keyword>
<name>A0A4R6ZA03_9GAMM</name>
<dbReference type="SUPFAM" id="SSF54523">
    <property type="entry name" value="Pili subunits"/>
    <property type="match status" value="1"/>
</dbReference>
<comment type="similarity">
    <text evidence="9">Belongs to the GSP H family.</text>
</comment>
<organism evidence="13 14">
    <name type="scientific">Tahibacter aquaticus</name>
    <dbReference type="NCBI Taxonomy" id="520092"/>
    <lineage>
        <taxon>Bacteria</taxon>
        <taxon>Pseudomonadati</taxon>
        <taxon>Pseudomonadota</taxon>
        <taxon>Gammaproteobacteria</taxon>
        <taxon>Lysobacterales</taxon>
        <taxon>Rhodanobacteraceae</taxon>
        <taxon>Tahibacter</taxon>
    </lineage>
</organism>
<feature type="transmembrane region" description="Helical" evidence="11">
    <location>
        <begin position="12"/>
        <end position="33"/>
    </location>
</feature>
<feature type="domain" description="General secretion pathway GspH" evidence="12">
    <location>
        <begin position="45"/>
        <end position="174"/>
    </location>
</feature>
<dbReference type="Proteomes" id="UP000295293">
    <property type="component" value="Unassembled WGS sequence"/>
</dbReference>
<evidence type="ECO:0000256" key="8">
    <source>
        <dbReference type="ARBA" id="ARBA00023136"/>
    </source>
</evidence>
<keyword evidence="4" id="KW-0488">Methylation</keyword>
<dbReference type="GO" id="GO:0005886">
    <property type="term" value="C:plasma membrane"/>
    <property type="evidence" value="ECO:0007669"/>
    <property type="project" value="UniProtKB-SubCell"/>
</dbReference>
<keyword evidence="8 11" id="KW-0472">Membrane</keyword>